<feature type="transmembrane region" description="Helical" evidence="2">
    <location>
        <begin position="30"/>
        <end position="51"/>
    </location>
</feature>
<sequence>MAPIKDLGTGLPFSPTQQELLLQTLVDIRTLNIIVVAAIAFIILPLCVQLIRQQQCTRRRDPESDIADRLRGGAHHKPANPTMSTAAPRSTTQQRTGSASSCGGSILRLGRGIHHDRHNRSRSTSNTNSNSNTSQSRSLEYGSCSCTPPSSKKSVRFADTPDVRHAPDREHEYKHTGAGSDAARVRFLAEQRADEEKERILFARVSKGSLQKASESEEPEESGEQDRATKVMFDVPEWRRLLVLKDSSGRPGAPAVADLDLDLELQLNVDSNADADAVAVVDTAGTEKGTYLDEDAEIEGTHVGLRKAQEEEWSEEFRHI</sequence>
<keyword evidence="4" id="KW-1185">Reference proteome</keyword>
<protein>
    <submittedName>
        <fullName evidence="3">Uncharacterized protein</fullName>
    </submittedName>
</protein>
<reference evidence="3 4" key="1">
    <citation type="submission" date="2024-06" db="EMBL/GenBank/DDBJ databases">
        <title>Complete genome of Phlyctema vagabunda strain 19-DSS-EL-015.</title>
        <authorList>
            <person name="Fiorenzani C."/>
        </authorList>
    </citation>
    <scope>NUCLEOTIDE SEQUENCE [LARGE SCALE GENOMIC DNA]</scope>
    <source>
        <strain evidence="3 4">19-DSS-EL-015</strain>
    </source>
</reference>
<gene>
    <name evidence="3" type="ORF">PVAG01_05443</name>
</gene>
<keyword evidence="2" id="KW-0812">Transmembrane</keyword>
<evidence type="ECO:0000313" key="3">
    <source>
        <dbReference type="EMBL" id="KAL3423696.1"/>
    </source>
</evidence>
<feature type="region of interest" description="Disordered" evidence="1">
    <location>
        <begin position="58"/>
        <end position="179"/>
    </location>
</feature>
<feature type="compositionally biased region" description="Basic and acidic residues" evidence="1">
    <location>
        <begin position="159"/>
        <end position="175"/>
    </location>
</feature>
<evidence type="ECO:0000313" key="4">
    <source>
        <dbReference type="Proteomes" id="UP001629113"/>
    </source>
</evidence>
<evidence type="ECO:0000256" key="2">
    <source>
        <dbReference type="SAM" id="Phobius"/>
    </source>
</evidence>
<feature type="compositionally biased region" description="Polar residues" evidence="1">
    <location>
        <begin position="81"/>
        <end position="103"/>
    </location>
</feature>
<comment type="caution">
    <text evidence="3">The sequence shown here is derived from an EMBL/GenBank/DDBJ whole genome shotgun (WGS) entry which is preliminary data.</text>
</comment>
<keyword evidence="2" id="KW-0472">Membrane</keyword>
<accession>A0ABR4PL86</accession>
<keyword evidence="2" id="KW-1133">Transmembrane helix</keyword>
<feature type="region of interest" description="Disordered" evidence="1">
    <location>
        <begin position="208"/>
        <end position="227"/>
    </location>
</feature>
<feature type="compositionally biased region" description="Basic residues" evidence="1">
    <location>
        <begin position="111"/>
        <end position="121"/>
    </location>
</feature>
<name>A0ABR4PL86_9HELO</name>
<dbReference type="Proteomes" id="UP001629113">
    <property type="component" value="Unassembled WGS sequence"/>
</dbReference>
<proteinExistence type="predicted"/>
<organism evidence="3 4">
    <name type="scientific">Phlyctema vagabunda</name>
    <dbReference type="NCBI Taxonomy" id="108571"/>
    <lineage>
        <taxon>Eukaryota</taxon>
        <taxon>Fungi</taxon>
        <taxon>Dikarya</taxon>
        <taxon>Ascomycota</taxon>
        <taxon>Pezizomycotina</taxon>
        <taxon>Leotiomycetes</taxon>
        <taxon>Helotiales</taxon>
        <taxon>Dermateaceae</taxon>
        <taxon>Phlyctema</taxon>
    </lineage>
</organism>
<evidence type="ECO:0000256" key="1">
    <source>
        <dbReference type="SAM" id="MobiDB-lite"/>
    </source>
</evidence>
<feature type="compositionally biased region" description="Basic and acidic residues" evidence="1">
    <location>
        <begin position="58"/>
        <end position="71"/>
    </location>
</feature>
<dbReference type="EMBL" id="JBFCZG010000004">
    <property type="protein sequence ID" value="KAL3423696.1"/>
    <property type="molecule type" value="Genomic_DNA"/>
</dbReference>
<feature type="compositionally biased region" description="Low complexity" evidence="1">
    <location>
        <begin position="122"/>
        <end position="152"/>
    </location>
</feature>